<dbReference type="GO" id="GO:0016787">
    <property type="term" value="F:hydrolase activity"/>
    <property type="evidence" value="ECO:0007669"/>
    <property type="project" value="UniProtKB-KW"/>
</dbReference>
<dbReference type="InterPro" id="IPR036388">
    <property type="entry name" value="WH-like_DNA-bd_sf"/>
</dbReference>
<dbReference type="InterPro" id="IPR016032">
    <property type="entry name" value="Sig_transdc_resp-reg_C-effctor"/>
</dbReference>
<dbReference type="EMBL" id="JBHTLQ010000041">
    <property type="protein sequence ID" value="MFD1192037.1"/>
    <property type="molecule type" value="Genomic_DNA"/>
</dbReference>
<dbReference type="Gene3D" id="1.10.10.10">
    <property type="entry name" value="Winged helix-like DNA-binding domain superfamily/Winged helix DNA-binding domain"/>
    <property type="match status" value="1"/>
</dbReference>
<proteinExistence type="predicted"/>
<dbReference type="SUPFAM" id="SSF53474">
    <property type="entry name" value="alpha/beta-Hydrolases"/>
    <property type="match status" value="1"/>
</dbReference>
<reference evidence="3" key="1">
    <citation type="journal article" date="2019" name="Int. J. Syst. Evol. Microbiol.">
        <title>The Global Catalogue of Microorganisms (GCM) 10K type strain sequencing project: providing services to taxonomists for standard genome sequencing and annotation.</title>
        <authorList>
            <consortium name="The Broad Institute Genomics Platform"/>
            <consortium name="The Broad Institute Genome Sequencing Center for Infectious Disease"/>
            <person name="Wu L."/>
            <person name="Ma J."/>
        </authorList>
    </citation>
    <scope>NUCLEOTIDE SEQUENCE [LARGE SCALE GENOMIC DNA]</scope>
    <source>
        <strain evidence="3">CCUG 55074</strain>
    </source>
</reference>
<dbReference type="Gene3D" id="3.40.50.1820">
    <property type="entry name" value="alpha/beta hydrolase"/>
    <property type="match status" value="1"/>
</dbReference>
<organism evidence="2 3">
    <name type="scientific">Phenylobacterium conjunctum</name>
    <dbReference type="NCBI Taxonomy" id="1298959"/>
    <lineage>
        <taxon>Bacteria</taxon>
        <taxon>Pseudomonadati</taxon>
        <taxon>Pseudomonadota</taxon>
        <taxon>Alphaproteobacteria</taxon>
        <taxon>Caulobacterales</taxon>
        <taxon>Caulobacteraceae</taxon>
        <taxon>Phenylobacterium</taxon>
    </lineage>
</organism>
<keyword evidence="3" id="KW-1185">Reference proteome</keyword>
<dbReference type="InterPro" id="IPR000792">
    <property type="entry name" value="Tscrpt_reg_LuxR_C"/>
</dbReference>
<sequence length="595" mass="64001">MDRDQRAIELFLAPEILLAPAAQPPLTAERAFSPILRPESLAVAVLNTKGEVLDASPLFLAEGATQLIDREAVGLAMRRDRPVSRPVAVQRCGAVHPVVFTYMRAARARALNAVLPALAEATAEPRVVVLASLSAGAGPLDWACERFGLSGLQRRVVATVVHTGSIKRAATELGVAYDTAREALSGCYRRTGTRRVSELVGRLSALAFGLLPSDRDASVLLTDIWGLSQRQAAVALLVASGVSRKEAARALKLSAAVVRKELEHIFDILQVTTESELARALAGLEAQAALLAGEPGFMSTPIEPLRLRPRPDGSLTAWSDYGPADGRPVLFVHSSMTTRIAPRGLVAALQAAGFRPIAVDRPGFGMSDPLPGVKAGAHDPFEAAAQDFVALADALGVPQFDVVARGGAQFVVALARLAPALLGRAVLVNPDPPSGLDSRRVGPLGVLKEIYLRRPELIRPAIQVLARRLTRDRLRSMFEVSMRGSPADERAIADTEIFDDYHRSTRMFATGRIEGYVNEQVALAKSEAALGLCRRPDWTVLIAEGDTLHDPDIVERYWRAVLPDSDFVRAHNAGRFLAMTHTDLVVQALTARPRA</sequence>
<dbReference type="SMART" id="SM00421">
    <property type="entry name" value="HTH_LUXR"/>
    <property type="match status" value="1"/>
</dbReference>
<dbReference type="InterPro" id="IPR029058">
    <property type="entry name" value="AB_hydrolase_fold"/>
</dbReference>
<dbReference type="Proteomes" id="UP001597216">
    <property type="component" value="Unassembled WGS sequence"/>
</dbReference>
<dbReference type="RefSeq" id="WP_377354266.1">
    <property type="nucleotide sequence ID" value="NZ_JBHTLQ010000041.1"/>
</dbReference>
<dbReference type="Pfam" id="PF00561">
    <property type="entry name" value="Abhydrolase_1"/>
    <property type="match status" value="1"/>
</dbReference>
<dbReference type="InterPro" id="IPR000073">
    <property type="entry name" value="AB_hydrolase_1"/>
</dbReference>
<feature type="domain" description="HTH luxR-type" evidence="1">
    <location>
        <begin position="224"/>
        <end position="281"/>
    </location>
</feature>
<dbReference type="SUPFAM" id="SSF46894">
    <property type="entry name" value="C-terminal effector domain of the bipartite response regulators"/>
    <property type="match status" value="1"/>
</dbReference>
<evidence type="ECO:0000313" key="3">
    <source>
        <dbReference type="Proteomes" id="UP001597216"/>
    </source>
</evidence>
<keyword evidence="2" id="KW-0378">Hydrolase</keyword>
<comment type="caution">
    <text evidence="2">The sequence shown here is derived from an EMBL/GenBank/DDBJ whole genome shotgun (WGS) entry which is preliminary data.</text>
</comment>
<accession>A0ABW3T519</accession>
<gene>
    <name evidence="2" type="ORF">ACFQ27_15725</name>
</gene>
<evidence type="ECO:0000313" key="2">
    <source>
        <dbReference type="EMBL" id="MFD1192037.1"/>
    </source>
</evidence>
<protein>
    <submittedName>
        <fullName evidence="2">Alpha/beta fold hydrolase</fullName>
    </submittedName>
</protein>
<name>A0ABW3T519_9CAUL</name>
<evidence type="ECO:0000259" key="1">
    <source>
        <dbReference type="SMART" id="SM00421"/>
    </source>
</evidence>